<reference evidence="1 2" key="1">
    <citation type="submission" date="2019-03" db="EMBL/GenBank/DDBJ databases">
        <title>Genomic Encyclopedia of Archaeal and Bacterial Type Strains, Phase II (KMG-II): from individual species to whole genera.</title>
        <authorList>
            <person name="Goeker M."/>
        </authorList>
    </citation>
    <scope>NUCLEOTIDE SEQUENCE [LARGE SCALE GENOMIC DNA]</scope>
    <source>
        <strain evidence="1 2">DSM 26433</strain>
    </source>
</reference>
<evidence type="ECO:0000313" key="2">
    <source>
        <dbReference type="Proteomes" id="UP000295673"/>
    </source>
</evidence>
<comment type="caution">
    <text evidence="1">The sequence shown here is derived from an EMBL/GenBank/DDBJ whole genome shotgun (WGS) entry which is preliminary data.</text>
</comment>
<dbReference type="EMBL" id="SMGR01000004">
    <property type="protein sequence ID" value="TCL00020.1"/>
    <property type="molecule type" value="Genomic_DNA"/>
</dbReference>
<dbReference type="RefSeq" id="WP_132861837.1">
    <property type="nucleotide sequence ID" value="NZ_SMGR01000004.1"/>
</dbReference>
<name>A0A4R1N1L8_9RHOB</name>
<accession>A0A4R1N1L8</accession>
<dbReference type="Proteomes" id="UP000295673">
    <property type="component" value="Unassembled WGS sequence"/>
</dbReference>
<sequence>MHVTDIHISNPTYRQTLGELSAVVSLSSELRDVRLLCQVPAAAERREGEGRLALIREALRQISRMPEIRTGREELSFAPGLMPEAAQ</sequence>
<protein>
    <submittedName>
        <fullName evidence="1">Uncharacterized protein</fullName>
    </submittedName>
</protein>
<keyword evidence="2" id="KW-1185">Reference proteome</keyword>
<proteinExistence type="predicted"/>
<dbReference type="OrthoDB" id="7745050at2"/>
<gene>
    <name evidence="1" type="ORF">BXY66_3728</name>
</gene>
<organism evidence="1 2">
    <name type="scientific">Shimia isoporae</name>
    <dbReference type="NCBI Taxonomy" id="647720"/>
    <lineage>
        <taxon>Bacteria</taxon>
        <taxon>Pseudomonadati</taxon>
        <taxon>Pseudomonadota</taxon>
        <taxon>Alphaproteobacteria</taxon>
        <taxon>Rhodobacterales</taxon>
        <taxon>Roseobacteraceae</taxon>
    </lineage>
</organism>
<evidence type="ECO:0000313" key="1">
    <source>
        <dbReference type="EMBL" id="TCL00020.1"/>
    </source>
</evidence>
<dbReference type="AlphaFoldDB" id="A0A4R1N1L8"/>